<organism evidence="2 3">
    <name type="scientific">Funneliformis geosporum</name>
    <dbReference type="NCBI Taxonomy" id="1117311"/>
    <lineage>
        <taxon>Eukaryota</taxon>
        <taxon>Fungi</taxon>
        <taxon>Fungi incertae sedis</taxon>
        <taxon>Mucoromycota</taxon>
        <taxon>Glomeromycotina</taxon>
        <taxon>Glomeromycetes</taxon>
        <taxon>Glomerales</taxon>
        <taxon>Glomeraceae</taxon>
        <taxon>Funneliformis</taxon>
    </lineage>
</organism>
<dbReference type="OrthoDB" id="5340906at2759"/>
<gene>
    <name evidence="2" type="ORF">FWILDA_LOCUS15275</name>
</gene>
<evidence type="ECO:0000256" key="1">
    <source>
        <dbReference type="SAM" id="MobiDB-lite"/>
    </source>
</evidence>
<dbReference type="EMBL" id="CAMKVN010007776">
    <property type="protein sequence ID" value="CAI2191842.1"/>
    <property type="molecule type" value="Genomic_DNA"/>
</dbReference>
<accession>A0A9W4WZZ0</accession>
<name>A0A9W4WZZ0_9GLOM</name>
<keyword evidence="3" id="KW-1185">Reference proteome</keyword>
<dbReference type="AlphaFoldDB" id="A0A9W4WZZ0"/>
<evidence type="ECO:0000313" key="2">
    <source>
        <dbReference type="EMBL" id="CAI2191842.1"/>
    </source>
</evidence>
<evidence type="ECO:0000313" key="3">
    <source>
        <dbReference type="Proteomes" id="UP001153678"/>
    </source>
</evidence>
<proteinExistence type="predicted"/>
<comment type="caution">
    <text evidence="2">The sequence shown here is derived from an EMBL/GenBank/DDBJ whole genome shotgun (WGS) entry which is preliminary data.</text>
</comment>
<dbReference type="Proteomes" id="UP001153678">
    <property type="component" value="Unassembled WGS sequence"/>
</dbReference>
<reference evidence="2" key="1">
    <citation type="submission" date="2022-08" db="EMBL/GenBank/DDBJ databases">
        <authorList>
            <person name="Kallberg Y."/>
            <person name="Tangrot J."/>
            <person name="Rosling A."/>
        </authorList>
    </citation>
    <scope>NUCLEOTIDE SEQUENCE</scope>
    <source>
        <strain evidence="2">Wild A</strain>
    </source>
</reference>
<protein>
    <submittedName>
        <fullName evidence="2">13406_t:CDS:1</fullName>
    </submittedName>
</protein>
<feature type="region of interest" description="Disordered" evidence="1">
    <location>
        <begin position="108"/>
        <end position="140"/>
    </location>
</feature>
<feature type="compositionally biased region" description="Basic and acidic residues" evidence="1">
    <location>
        <begin position="122"/>
        <end position="139"/>
    </location>
</feature>
<sequence>MYKKNPTLTAQQVFDQYIRNLVDITTIKQIDPNVVQRIHNLCKNIIKTEYMKIIGDTLIEIIREDAKQRRRKTRRARKEFQNAREDDVENRKTAGYINKCDDEIDDFFQSNPEQKSTKKQRKSSDERGSSEADNERDKDDESDYILLSEYDDEWITYQGQSLPPLLVSSQLKEFQESYAKMNVAQKWFLSSGKFVEDTIFEHCKVLSIETYLHSWIIDLDDQEAEMLFNKKFEETKLGKAMHDILVCLSKKVHFEETKIRKLRVAGMLHLGLKSQVLQLSSPKWEKLLEIPATIENIKDLIRVLASVWMLKEVIRMGTESPPPTVVLP</sequence>